<evidence type="ECO:0000313" key="10">
    <source>
        <dbReference type="EMBL" id="MDT0689037.1"/>
    </source>
</evidence>
<dbReference type="PRINTS" id="PR00368">
    <property type="entry name" value="FADPNR"/>
</dbReference>
<evidence type="ECO:0000259" key="9">
    <source>
        <dbReference type="Pfam" id="PF07992"/>
    </source>
</evidence>
<sequence length="324" mass="35154">MSDKVERIKCLIIGSGPAGYTAAIYAARADLKPVMYTGMEPGGQLTTTTEVDNFPGYPDGIDGPQMMMDLQKQAERFGTQVRIGMVTEVEFSKEVGGIHRARVDNANWVEAETVIISTGATAKYLGLPSEQKLRGGGVSACAVCDGFFYKNQDVAIVGGGDTAAEEATYLSNICNKVTMLVRKDEMKASKAMQHRVTSTKNIDLRYNTEVDEILGDQVVEGLRMVNNQTGEKEEIKITGFFVAIGHKPNTEVFKGHLDMDETGYLITKGKSTKTNLPGVFASGDVQDKEYRQAVTAAGTGCMAALDAERYLAEVESREEEEVTA</sequence>
<dbReference type="InterPro" id="IPR036188">
    <property type="entry name" value="FAD/NAD-bd_sf"/>
</dbReference>
<dbReference type="InterPro" id="IPR008255">
    <property type="entry name" value="Pyr_nucl-diS_OxRdtase_2_AS"/>
</dbReference>
<comment type="similarity">
    <text evidence="1 7">Belongs to the class-II pyridine nucleotide-disulfide oxidoreductase family.</text>
</comment>
<accession>A0ABU3E1A3</accession>
<evidence type="ECO:0000256" key="3">
    <source>
        <dbReference type="ARBA" id="ARBA00022827"/>
    </source>
</evidence>
<keyword evidence="11" id="KW-1185">Reference proteome</keyword>
<name>A0ABU3E1A3_9FLAO</name>
<reference evidence="10 11" key="1">
    <citation type="submission" date="2023-09" db="EMBL/GenBank/DDBJ databases">
        <authorList>
            <person name="Rey-Velasco X."/>
        </authorList>
    </citation>
    <scope>NUCLEOTIDE SEQUENCE [LARGE SCALE GENOMIC DNA]</scope>
    <source>
        <strain evidence="10 11">F188</strain>
    </source>
</reference>
<gene>
    <name evidence="10" type="primary">trxB</name>
    <name evidence="10" type="ORF">RM549_04525</name>
</gene>
<evidence type="ECO:0000313" key="11">
    <source>
        <dbReference type="Proteomes" id="UP001261624"/>
    </source>
</evidence>
<evidence type="ECO:0000256" key="7">
    <source>
        <dbReference type="RuleBase" id="RU003880"/>
    </source>
</evidence>
<keyword evidence="3 7" id="KW-0274">FAD</keyword>
<dbReference type="EMBL" id="JAVRHM010000003">
    <property type="protein sequence ID" value="MDT0689037.1"/>
    <property type="molecule type" value="Genomic_DNA"/>
</dbReference>
<dbReference type="GO" id="GO:0004791">
    <property type="term" value="F:thioredoxin-disulfide reductase (NADPH) activity"/>
    <property type="evidence" value="ECO:0007669"/>
    <property type="project" value="UniProtKB-EC"/>
</dbReference>
<keyword evidence="2 7" id="KW-0285">Flavoprotein</keyword>
<evidence type="ECO:0000256" key="8">
    <source>
        <dbReference type="RuleBase" id="RU003881"/>
    </source>
</evidence>
<dbReference type="SUPFAM" id="SSF51905">
    <property type="entry name" value="FAD/NAD(P)-binding domain"/>
    <property type="match status" value="1"/>
</dbReference>
<dbReference type="Proteomes" id="UP001261624">
    <property type="component" value="Unassembled WGS sequence"/>
</dbReference>
<keyword evidence="4 7" id="KW-0560">Oxidoreductase</keyword>
<evidence type="ECO:0000256" key="6">
    <source>
        <dbReference type="ARBA" id="ARBA00023284"/>
    </source>
</evidence>
<keyword evidence="6 7" id="KW-0676">Redox-active center</keyword>
<dbReference type="NCBIfam" id="TIGR01292">
    <property type="entry name" value="TRX_reduct"/>
    <property type="match status" value="1"/>
</dbReference>
<dbReference type="RefSeq" id="WP_311682167.1">
    <property type="nucleotide sequence ID" value="NZ_JAVRHM010000003.1"/>
</dbReference>
<organism evidence="10 11">
    <name type="scientific">Autumnicola patrickiae</name>
    <dbReference type="NCBI Taxonomy" id="3075591"/>
    <lineage>
        <taxon>Bacteria</taxon>
        <taxon>Pseudomonadati</taxon>
        <taxon>Bacteroidota</taxon>
        <taxon>Flavobacteriia</taxon>
        <taxon>Flavobacteriales</taxon>
        <taxon>Flavobacteriaceae</taxon>
        <taxon>Autumnicola</taxon>
    </lineage>
</organism>
<dbReference type="PROSITE" id="PS00573">
    <property type="entry name" value="PYRIDINE_REDOX_2"/>
    <property type="match status" value="1"/>
</dbReference>
<comment type="catalytic activity">
    <reaction evidence="7">
        <text>[thioredoxin]-dithiol + NADP(+) = [thioredoxin]-disulfide + NADPH + H(+)</text>
        <dbReference type="Rhea" id="RHEA:20345"/>
        <dbReference type="Rhea" id="RHEA-COMP:10698"/>
        <dbReference type="Rhea" id="RHEA-COMP:10700"/>
        <dbReference type="ChEBI" id="CHEBI:15378"/>
        <dbReference type="ChEBI" id="CHEBI:29950"/>
        <dbReference type="ChEBI" id="CHEBI:50058"/>
        <dbReference type="ChEBI" id="CHEBI:57783"/>
        <dbReference type="ChEBI" id="CHEBI:58349"/>
        <dbReference type="EC" id="1.8.1.9"/>
    </reaction>
</comment>
<dbReference type="InterPro" id="IPR005982">
    <property type="entry name" value="Thioredox_Rdtase"/>
</dbReference>
<keyword evidence="5" id="KW-1015">Disulfide bond</keyword>
<protein>
    <recommendedName>
        <fullName evidence="7">Thioredoxin reductase</fullName>
        <ecNumber evidence="7">1.8.1.9</ecNumber>
    </recommendedName>
</protein>
<evidence type="ECO:0000256" key="2">
    <source>
        <dbReference type="ARBA" id="ARBA00022630"/>
    </source>
</evidence>
<proteinExistence type="inferred from homology"/>
<dbReference type="PANTHER" id="PTHR48105">
    <property type="entry name" value="THIOREDOXIN REDUCTASE 1-RELATED-RELATED"/>
    <property type="match status" value="1"/>
</dbReference>
<comment type="cofactor">
    <cofactor evidence="8">
        <name>FAD</name>
        <dbReference type="ChEBI" id="CHEBI:57692"/>
    </cofactor>
    <text evidence="8">Binds 1 FAD per subunit.</text>
</comment>
<comment type="caution">
    <text evidence="10">The sequence shown here is derived from an EMBL/GenBank/DDBJ whole genome shotgun (WGS) entry which is preliminary data.</text>
</comment>
<dbReference type="PRINTS" id="PR00469">
    <property type="entry name" value="PNDRDTASEII"/>
</dbReference>
<dbReference type="Gene3D" id="3.50.50.60">
    <property type="entry name" value="FAD/NAD(P)-binding domain"/>
    <property type="match status" value="2"/>
</dbReference>
<dbReference type="InterPro" id="IPR050097">
    <property type="entry name" value="Ferredoxin-NADP_redctase_2"/>
</dbReference>
<comment type="subunit">
    <text evidence="7">Homodimer.</text>
</comment>
<feature type="domain" description="FAD/NAD(P)-binding" evidence="9">
    <location>
        <begin position="9"/>
        <end position="300"/>
    </location>
</feature>
<dbReference type="InterPro" id="IPR023753">
    <property type="entry name" value="FAD/NAD-binding_dom"/>
</dbReference>
<evidence type="ECO:0000256" key="5">
    <source>
        <dbReference type="ARBA" id="ARBA00023157"/>
    </source>
</evidence>
<dbReference type="EC" id="1.8.1.9" evidence="7"/>
<evidence type="ECO:0000256" key="1">
    <source>
        <dbReference type="ARBA" id="ARBA00009333"/>
    </source>
</evidence>
<dbReference type="Pfam" id="PF07992">
    <property type="entry name" value="Pyr_redox_2"/>
    <property type="match status" value="1"/>
</dbReference>
<evidence type="ECO:0000256" key="4">
    <source>
        <dbReference type="ARBA" id="ARBA00023002"/>
    </source>
</evidence>
<keyword evidence="8" id="KW-0521">NADP</keyword>